<evidence type="ECO:0000259" key="7">
    <source>
        <dbReference type="Pfam" id="PF02687"/>
    </source>
</evidence>
<dbReference type="InterPro" id="IPR050250">
    <property type="entry name" value="Macrolide_Exporter_MacB"/>
</dbReference>
<dbReference type="Pfam" id="PF12704">
    <property type="entry name" value="MacB_PCD"/>
    <property type="match status" value="1"/>
</dbReference>
<feature type="transmembrane region" description="Helical" evidence="6">
    <location>
        <begin position="758"/>
        <end position="778"/>
    </location>
</feature>
<organism evidence="9 10">
    <name type="scientific">Olivibacter ginsenosidimutans</name>
    <dbReference type="NCBI Taxonomy" id="1176537"/>
    <lineage>
        <taxon>Bacteria</taxon>
        <taxon>Pseudomonadati</taxon>
        <taxon>Bacteroidota</taxon>
        <taxon>Sphingobacteriia</taxon>
        <taxon>Sphingobacteriales</taxon>
        <taxon>Sphingobacteriaceae</taxon>
        <taxon>Olivibacter</taxon>
    </lineage>
</organism>
<feature type="domain" description="ABC3 transporter permease C-terminal" evidence="7">
    <location>
        <begin position="283"/>
        <end position="398"/>
    </location>
</feature>
<dbReference type="Pfam" id="PF02687">
    <property type="entry name" value="FtsX"/>
    <property type="match status" value="2"/>
</dbReference>
<reference evidence="10" key="1">
    <citation type="journal article" date="2019" name="Int. J. Syst. Evol. Microbiol.">
        <title>The Global Catalogue of Microorganisms (GCM) 10K type strain sequencing project: providing services to taxonomists for standard genome sequencing and annotation.</title>
        <authorList>
            <consortium name="The Broad Institute Genomics Platform"/>
            <consortium name="The Broad Institute Genome Sequencing Center for Infectious Disease"/>
            <person name="Wu L."/>
            <person name="Ma J."/>
        </authorList>
    </citation>
    <scope>NUCLEOTIDE SEQUENCE [LARGE SCALE GENOMIC DNA]</scope>
    <source>
        <strain evidence="10">JCM 18200</strain>
    </source>
</reference>
<dbReference type="PANTHER" id="PTHR30572:SF18">
    <property type="entry name" value="ABC-TYPE MACROLIDE FAMILY EXPORT SYSTEM PERMEASE COMPONENT 2"/>
    <property type="match status" value="1"/>
</dbReference>
<evidence type="ECO:0000256" key="5">
    <source>
        <dbReference type="ARBA" id="ARBA00023136"/>
    </source>
</evidence>
<keyword evidence="10" id="KW-1185">Reference proteome</keyword>
<evidence type="ECO:0000313" key="10">
    <source>
        <dbReference type="Proteomes" id="UP001501411"/>
    </source>
</evidence>
<keyword evidence="3 6" id="KW-0812">Transmembrane</keyword>
<feature type="transmembrane region" description="Helical" evidence="6">
    <location>
        <begin position="674"/>
        <end position="699"/>
    </location>
</feature>
<evidence type="ECO:0000256" key="4">
    <source>
        <dbReference type="ARBA" id="ARBA00022989"/>
    </source>
</evidence>
<dbReference type="PANTHER" id="PTHR30572">
    <property type="entry name" value="MEMBRANE COMPONENT OF TRANSPORTER-RELATED"/>
    <property type="match status" value="1"/>
</dbReference>
<dbReference type="Proteomes" id="UP001501411">
    <property type="component" value="Unassembled WGS sequence"/>
</dbReference>
<keyword evidence="4 6" id="KW-1133">Transmembrane helix</keyword>
<name>A0ABP9C507_9SPHI</name>
<feature type="transmembrane region" description="Helical" evidence="6">
    <location>
        <begin position="323"/>
        <end position="350"/>
    </location>
</feature>
<evidence type="ECO:0000256" key="6">
    <source>
        <dbReference type="SAM" id="Phobius"/>
    </source>
</evidence>
<gene>
    <name evidence="9" type="ORF">GCM10023231_35110</name>
</gene>
<feature type="transmembrane region" description="Helical" evidence="6">
    <location>
        <begin position="370"/>
        <end position="393"/>
    </location>
</feature>
<evidence type="ECO:0000256" key="1">
    <source>
        <dbReference type="ARBA" id="ARBA00004651"/>
    </source>
</evidence>
<dbReference type="InterPro" id="IPR003838">
    <property type="entry name" value="ABC3_permease_C"/>
</dbReference>
<accession>A0ABP9C507</accession>
<evidence type="ECO:0000259" key="8">
    <source>
        <dbReference type="Pfam" id="PF12704"/>
    </source>
</evidence>
<keyword evidence="5 6" id="KW-0472">Membrane</keyword>
<comment type="caution">
    <text evidence="9">The sequence shown here is derived from an EMBL/GenBank/DDBJ whole genome shotgun (WGS) entry which is preliminary data.</text>
</comment>
<feature type="domain" description="ABC3 transporter permease C-terminal" evidence="7">
    <location>
        <begin position="679"/>
        <end position="790"/>
    </location>
</feature>
<feature type="transmembrane region" description="Helical" evidence="6">
    <location>
        <begin position="726"/>
        <end position="746"/>
    </location>
</feature>
<sequence length="797" mass="89833">MFTALNIIGLSIGISACFIIYQLVSYEFAYEKAIPQYHHIYSVVSTMHFDGQEGQNVGVPKPLAQAIKEQVTGIKHVVPVVLDYKDQVNVPAAKGDEEGAIFKAPALQVRTQSNYFAMLPYKWLAGSPVRALDAPDKVVLARSRAEQYFPNIPFKDIIGKTLIYNDTITTRVSGIVNDLDFATSFFAKEFFPLESNYSTQTNWGATNSNDKLYVEVAEGTSAAQIQKNISQLSAQNSAELFKAWRFTREHKLINIADMHFDARYSENNVHKANKPVLLGLIGVAIFLLLLAIINFINLSTAQLPQRANEIGVRKTMGSSRRQLILQFLGETFIICSLAAIISIILTYIFTLSFKEILPEELLHYINYYKLGGLLLLFLFSTSLFAGLYPAWLITRVNPIQTLRNRTAVVINSFRLSLRKTLIVFQFTVALLFIIGALIVGQQLHYTLTKDLGFDKDAVLLLNVPWKKVHEESKFALFNELKSLSGVQEIALGDAPLSGNFNSTNYDYRAQNTTLNKELQLNIKNIDTHYLPLYHMDLVAGRNLLPADTVREYLINETAAYALGFKTPQEALGKFISEQDEQGFKQSLPIVGVVKDFHNANFYSSIDPIVLYSKPQNLSTFNIKLNSRQRQQWQATLKDVEGLWRKFYPEEAFEYKFYDQQIESLYQQEHQMAKIINLSTTVAILISCLGLLGLVTLTAFQRTKEIGIRKVLGASVAGIVKLLSKDFIKLVLLAILIASPLAWWAMHKWLDNFAYKIEIQWWVFALAAMLAVGIALLTMSVQAIRAARANPVDSLRNE</sequence>
<dbReference type="EMBL" id="BAABIQ010000043">
    <property type="protein sequence ID" value="GAA4803116.1"/>
    <property type="molecule type" value="Genomic_DNA"/>
</dbReference>
<feature type="transmembrane region" description="Helical" evidence="6">
    <location>
        <begin position="7"/>
        <end position="24"/>
    </location>
</feature>
<keyword evidence="2" id="KW-1003">Cell membrane</keyword>
<feature type="transmembrane region" description="Helical" evidence="6">
    <location>
        <begin position="276"/>
        <end position="296"/>
    </location>
</feature>
<comment type="subcellular location">
    <subcellularLocation>
        <location evidence="1">Cell membrane</location>
        <topology evidence="1">Multi-pass membrane protein</topology>
    </subcellularLocation>
</comment>
<proteinExistence type="predicted"/>
<protein>
    <submittedName>
        <fullName evidence="9">ABC transporter permease</fullName>
    </submittedName>
</protein>
<evidence type="ECO:0000256" key="2">
    <source>
        <dbReference type="ARBA" id="ARBA00022475"/>
    </source>
</evidence>
<feature type="transmembrane region" description="Helical" evidence="6">
    <location>
        <begin position="421"/>
        <end position="440"/>
    </location>
</feature>
<evidence type="ECO:0000313" key="9">
    <source>
        <dbReference type="EMBL" id="GAA4803116.1"/>
    </source>
</evidence>
<dbReference type="InterPro" id="IPR025857">
    <property type="entry name" value="MacB_PCD"/>
</dbReference>
<feature type="domain" description="MacB-like periplasmic core" evidence="8">
    <location>
        <begin position="3"/>
        <end position="231"/>
    </location>
</feature>
<evidence type="ECO:0000256" key="3">
    <source>
        <dbReference type="ARBA" id="ARBA00022692"/>
    </source>
</evidence>